<dbReference type="OrthoDB" id="9804312at2"/>
<dbReference type="EMBL" id="PYGJ01000014">
    <property type="protein sequence ID" value="PSL17850.1"/>
    <property type="molecule type" value="Genomic_DNA"/>
</dbReference>
<dbReference type="Gene3D" id="3.40.50.150">
    <property type="entry name" value="Vaccinia Virus protein VP39"/>
    <property type="match status" value="1"/>
</dbReference>
<keyword evidence="1" id="KW-0808">Transferase</keyword>
<protein>
    <submittedName>
        <fullName evidence="1">Methyltransferase family protein</fullName>
    </submittedName>
</protein>
<dbReference type="AlphaFoldDB" id="A0A2P8F800"/>
<organism evidence="1 2">
    <name type="scientific">Shimia abyssi</name>
    <dbReference type="NCBI Taxonomy" id="1662395"/>
    <lineage>
        <taxon>Bacteria</taxon>
        <taxon>Pseudomonadati</taxon>
        <taxon>Pseudomonadota</taxon>
        <taxon>Alphaproteobacteria</taxon>
        <taxon>Rhodobacterales</taxon>
        <taxon>Roseobacteraceae</taxon>
    </lineage>
</organism>
<dbReference type="PANTHER" id="PTHR43861">
    <property type="entry name" value="TRANS-ACONITATE 2-METHYLTRANSFERASE-RELATED"/>
    <property type="match status" value="1"/>
</dbReference>
<dbReference type="Pfam" id="PF13489">
    <property type="entry name" value="Methyltransf_23"/>
    <property type="match status" value="1"/>
</dbReference>
<dbReference type="CDD" id="cd02440">
    <property type="entry name" value="AdoMet_MTases"/>
    <property type="match status" value="1"/>
</dbReference>
<accession>A0A2P8F800</accession>
<evidence type="ECO:0000313" key="2">
    <source>
        <dbReference type="Proteomes" id="UP000240418"/>
    </source>
</evidence>
<comment type="caution">
    <text evidence="1">The sequence shown here is derived from an EMBL/GenBank/DDBJ whole genome shotgun (WGS) entry which is preliminary data.</text>
</comment>
<dbReference type="GO" id="GO:0032259">
    <property type="term" value="P:methylation"/>
    <property type="evidence" value="ECO:0007669"/>
    <property type="project" value="UniProtKB-KW"/>
</dbReference>
<evidence type="ECO:0000313" key="1">
    <source>
        <dbReference type="EMBL" id="PSL17850.1"/>
    </source>
</evidence>
<dbReference type="PANTHER" id="PTHR43861:SF1">
    <property type="entry name" value="TRANS-ACONITATE 2-METHYLTRANSFERASE"/>
    <property type="match status" value="1"/>
</dbReference>
<sequence>MTDKETLDVYAGAARQYADGFAKPADKFHDPDFDAFVSALPEGGHVLDLGCGPGHWAARFANHGFLVSATDASPEMAALAKDDFGIDATVATFDDLVAKGVYDGIWANFSLLHAPRAAFPGYLARVYTALKPGGVFHIGMKLGEAEGRDSLGRFYAYYGEDELKSLLGEAGFKVTRSRRGNGKGLAGGEETYVIVTAHA</sequence>
<dbReference type="InterPro" id="IPR029063">
    <property type="entry name" value="SAM-dependent_MTases_sf"/>
</dbReference>
<dbReference type="SUPFAM" id="SSF53335">
    <property type="entry name" value="S-adenosyl-L-methionine-dependent methyltransferases"/>
    <property type="match status" value="1"/>
</dbReference>
<dbReference type="GO" id="GO:0008168">
    <property type="term" value="F:methyltransferase activity"/>
    <property type="evidence" value="ECO:0007669"/>
    <property type="project" value="UniProtKB-KW"/>
</dbReference>
<keyword evidence="1" id="KW-0489">Methyltransferase</keyword>
<dbReference type="RefSeq" id="WP_106609713.1">
    <property type="nucleotide sequence ID" value="NZ_PYGJ01000014.1"/>
</dbReference>
<name>A0A2P8F800_9RHOB</name>
<gene>
    <name evidence="1" type="ORF">CLV88_11462</name>
</gene>
<proteinExistence type="predicted"/>
<reference evidence="1 2" key="1">
    <citation type="submission" date="2018-03" db="EMBL/GenBank/DDBJ databases">
        <title>Genomic Encyclopedia of Archaeal and Bacterial Type Strains, Phase II (KMG-II): from individual species to whole genera.</title>
        <authorList>
            <person name="Goeker M."/>
        </authorList>
    </citation>
    <scope>NUCLEOTIDE SEQUENCE [LARGE SCALE GENOMIC DNA]</scope>
    <source>
        <strain evidence="1 2">DSM 100673</strain>
    </source>
</reference>
<keyword evidence="2" id="KW-1185">Reference proteome</keyword>
<dbReference type="Proteomes" id="UP000240418">
    <property type="component" value="Unassembled WGS sequence"/>
</dbReference>